<reference evidence="5" key="1">
    <citation type="submission" date="2017-06" db="EMBL/GenBank/DDBJ databases">
        <authorList>
            <person name="Varghese N."/>
            <person name="Submissions S."/>
        </authorList>
    </citation>
    <scope>NUCLEOTIDE SEQUENCE [LARGE SCALE GENOMIC DNA]</scope>
    <source>
        <strain evidence="5">LNB2</strain>
    </source>
</reference>
<feature type="non-terminal residue" evidence="4">
    <location>
        <position position="1"/>
    </location>
</feature>
<protein>
    <submittedName>
        <fullName evidence="4">Glycosyl hydrolase 36 superfamily</fullName>
    </submittedName>
</protein>
<dbReference type="EMBL" id="FZOS01000067">
    <property type="protein sequence ID" value="SNT23302.1"/>
    <property type="molecule type" value="Genomic_DNA"/>
</dbReference>
<dbReference type="GO" id="GO:0016787">
    <property type="term" value="F:hydrolase activity"/>
    <property type="evidence" value="ECO:0007669"/>
    <property type="project" value="UniProtKB-KW"/>
</dbReference>
<evidence type="ECO:0000313" key="4">
    <source>
        <dbReference type="EMBL" id="SNT23302.1"/>
    </source>
</evidence>
<dbReference type="PANTHER" id="PTHR37469">
    <property type="entry name" value="CELLOBIONIC ACID PHOSPHORYLASE-RELATED"/>
    <property type="match status" value="1"/>
</dbReference>
<evidence type="ECO:0000256" key="2">
    <source>
        <dbReference type="ARBA" id="ARBA00022679"/>
    </source>
</evidence>
<dbReference type="AlphaFoldDB" id="A0A239KZZ3"/>
<keyword evidence="1" id="KW-0328">Glycosyltransferase</keyword>
<keyword evidence="2" id="KW-0808">Transferase</keyword>
<feature type="domain" description="Glycosyl hydrolase 94 catalytic" evidence="3">
    <location>
        <begin position="2"/>
        <end position="214"/>
    </location>
</feature>
<dbReference type="PANTHER" id="PTHR37469:SF2">
    <property type="entry name" value="CELLOBIONIC ACID PHOSPHORYLASE"/>
    <property type="match status" value="1"/>
</dbReference>
<dbReference type="Gene3D" id="1.50.10.10">
    <property type="match status" value="1"/>
</dbReference>
<keyword evidence="5" id="KW-1185">Reference proteome</keyword>
<dbReference type="InterPro" id="IPR033432">
    <property type="entry name" value="GH94_catalytic"/>
</dbReference>
<dbReference type="InterPro" id="IPR008928">
    <property type="entry name" value="6-hairpin_glycosidase_sf"/>
</dbReference>
<accession>A0A239KZZ3</accession>
<dbReference type="GO" id="GO:0005975">
    <property type="term" value="P:carbohydrate metabolic process"/>
    <property type="evidence" value="ECO:0007669"/>
    <property type="project" value="InterPro"/>
</dbReference>
<evidence type="ECO:0000313" key="5">
    <source>
        <dbReference type="Proteomes" id="UP000198281"/>
    </source>
</evidence>
<sequence length="293" mass="32909">NFTRHCLDEGQTEFRDVSNGRADALVAAVERSAWDGEWYLRAFDDDGRAWGTSEEQECRIDSIAQSWSILSDAGDPERTDVAIASARKHLVRDDDNIIRLLDPAFDRTPREPGYIKAYPPGVRENGGQYTHAAAWLAIAVARNRDGDGAMSLLDRINPIRHTSTRETADHYRTEPYVVAADIAGVIPHLGRGGWTWYTGAAAWTWRLAVEEILGVRLIQNELHIRPNLPRDWDRAEMTFRRGAATIAVTLQVDLDFELQTQVVVDGADWYAPGIPFPEEGKTRHVLVRLARPA</sequence>
<dbReference type="Gene3D" id="2.60.420.10">
    <property type="entry name" value="Maltose phosphorylase, domain 3"/>
    <property type="match status" value="1"/>
</dbReference>
<dbReference type="InterPro" id="IPR012341">
    <property type="entry name" value="6hp_glycosidase-like_sf"/>
</dbReference>
<dbReference type="InterPro" id="IPR052047">
    <property type="entry name" value="GH94_Enzymes"/>
</dbReference>
<keyword evidence="4" id="KW-0378">Hydrolase</keyword>
<name>A0A239KZZ3_9SPHN</name>
<organism evidence="4 5">
    <name type="scientific">Edaphosphingomonas laterariae</name>
    <dbReference type="NCBI Taxonomy" id="861865"/>
    <lineage>
        <taxon>Bacteria</taxon>
        <taxon>Pseudomonadati</taxon>
        <taxon>Pseudomonadota</taxon>
        <taxon>Alphaproteobacteria</taxon>
        <taxon>Sphingomonadales</taxon>
        <taxon>Rhizorhabdaceae</taxon>
        <taxon>Edaphosphingomonas</taxon>
    </lineage>
</organism>
<evidence type="ECO:0000259" key="3">
    <source>
        <dbReference type="Pfam" id="PF17167"/>
    </source>
</evidence>
<proteinExistence type="predicted"/>
<dbReference type="Pfam" id="PF17167">
    <property type="entry name" value="Glyco_hydro_94"/>
    <property type="match status" value="1"/>
</dbReference>
<dbReference type="Proteomes" id="UP000198281">
    <property type="component" value="Unassembled WGS sequence"/>
</dbReference>
<evidence type="ECO:0000256" key="1">
    <source>
        <dbReference type="ARBA" id="ARBA00022676"/>
    </source>
</evidence>
<dbReference type="GO" id="GO:0016757">
    <property type="term" value="F:glycosyltransferase activity"/>
    <property type="evidence" value="ECO:0007669"/>
    <property type="project" value="UniProtKB-KW"/>
</dbReference>
<dbReference type="SUPFAM" id="SSF48208">
    <property type="entry name" value="Six-hairpin glycosidases"/>
    <property type="match status" value="1"/>
</dbReference>
<gene>
    <name evidence="4" type="ORF">SAMN06295912_1671</name>
</gene>
<dbReference type="RefSeq" id="WP_425442330.1">
    <property type="nucleotide sequence ID" value="NZ_FZOS01000067.1"/>
</dbReference>